<dbReference type="Proteomes" id="UP001626550">
    <property type="component" value="Unassembled WGS sequence"/>
</dbReference>
<evidence type="ECO:0000313" key="2">
    <source>
        <dbReference type="Proteomes" id="UP001626550"/>
    </source>
</evidence>
<evidence type="ECO:0000313" key="1">
    <source>
        <dbReference type="EMBL" id="KAL3320723.1"/>
    </source>
</evidence>
<protein>
    <submittedName>
        <fullName evidence="1">Uncharacterized protein</fullName>
    </submittedName>
</protein>
<comment type="caution">
    <text evidence="1">The sequence shown here is derived from an EMBL/GenBank/DDBJ whole genome shotgun (WGS) entry which is preliminary data.</text>
</comment>
<name>A0ABD2QMG3_9PLAT</name>
<keyword evidence="2" id="KW-1185">Reference proteome</keyword>
<accession>A0ABD2QMG3</accession>
<proteinExistence type="predicted"/>
<dbReference type="EMBL" id="JBJKFK010000034">
    <property type="protein sequence ID" value="KAL3320723.1"/>
    <property type="molecule type" value="Genomic_DNA"/>
</dbReference>
<dbReference type="AlphaFoldDB" id="A0ABD2QMG3"/>
<reference evidence="1 2" key="1">
    <citation type="submission" date="2024-11" db="EMBL/GenBank/DDBJ databases">
        <title>Adaptive evolution of stress response genes in parasites aligns with host niche diversity.</title>
        <authorList>
            <person name="Hahn C."/>
            <person name="Resl P."/>
        </authorList>
    </citation>
    <scope>NUCLEOTIDE SEQUENCE [LARGE SCALE GENOMIC DNA]</scope>
    <source>
        <strain evidence="1">EGGRZ-B1_66</strain>
        <tissue evidence="1">Body</tissue>
    </source>
</reference>
<gene>
    <name evidence="1" type="ORF">Ciccas_000592</name>
</gene>
<organism evidence="1 2">
    <name type="scientific">Cichlidogyrus casuarinus</name>
    <dbReference type="NCBI Taxonomy" id="1844966"/>
    <lineage>
        <taxon>Eukaryota</taxon>
        <taxon>Metazoa</taxon>
        <taxon>Spiralia</taxon>
        <taxon>Lophotrochozoa</taxon>
        <taxon>Platyhelminthes</taxon>
        <taxon>Monogenea</taxon>
        <taxon>Monopisthocotylea</taxon>
        <taxon>Dactylogyridea</taxon>
        <taxon>Ancyrocephalidae</taxon>
        <taxon>Cichlidogyrus</taxon>
    </lineage>
</organism>
<sequence length="101" mass="11025">MSAGNYASCLLTLAGPIIVQLHVTETELRSIALIVAATCLEKNTMENDLSPRSRAGSSFMRQNELASPKLSSKYMVPIASEISLIDRIQSGLVQLTFLLRE</sequence>